<keyword evidence="3" id="KW-1185">Reference proteome</keyword>
<protein>
    <submittedName>
        <fullName evidence="2">Uncharacterized protein</fullName>
    </submittedName>
</protein>
<name>A0A285SG43_9HYPH</name>
<evidence type="ECO:0000313" key="2">
    <source>
        <dbReference type="EMBL" id="SOC06731.1"/>
    </source>
</evidence>
<dbReference type="STRING" id="538381.GCA_001696535_02107"/>
<feature type="transmembrane region" description="Helical" evidence="1">
    <location>
        <begin position="83"/>
        <end position="105"/>
    </location>
</feature>
<keyword evidence="1" id="KW-0812">Transmembrane</keyword>
<dbReference type="RefSeq" id="WP_097174857.1">
    <property type="nucleotide sequence ID" value="NZ_OBML01000005.1"/>
</dbReference>
<evidence type="ECO:0000256" key="1">
    <source>
        <dbReference type="SAM" id="Phobius"/>
    </source>
</evidence>
<reference evidence="2 3" key="1">
    <citation type="submission" date="2017-08" db="EMBL/GenBank/DDBJ databases">
        <authorList>
            <person name="de Groot N.N."/>
        </authorList>
    </citation>
    <scope>NUCLEOTIDE SEQUENCE [LARGE SCALE GENOMIC DNA]</scope>
    <source>
        <strain evidence="2 3">USBA 352</strain>
    </source>
</reference>
<keyword evidence="1" id="KW-1133">Transmembrane helix</keyword>
<accession>A0A285SG43</accession>
<evidence type="ECO:0000313" key="3">
    <source>
        <dbReference type="Proteomes" id="UP000219331"/>
    </source>
</evidence>
<dbReference type="OrthoDB" id="7433399at2"/>
<gene>
    <name evidence="2" type="ORF">SAMN05421512_105183</name>
</gene>
<dbReference type="AlphaFoldDB" id="A0A285SG43"/>
<keyword evidence="1" id="KW-0472">Membrane</keyword>
<dbReference type="PROSITE" id="PS51257">
    <property type="entry name" value="PROKAR_LIPOPROTEIN"/>
    <property type="match status" value="1"/>
</dbReference>
<organism evidence="2 3">
    <name type="scientific">Stappia indica</name>
    <dbReference type="NCBI Taxonomy" id="538381"/>
    <lineage>
        <taxon>Bacteria</taxon>
        <taxon>Pseudomonadati</taxon>
        <taxon>Pseudomonadota</taxon>
        <taxon>Alphaproteobacteria</taxon>
        <taxon>Hyphomicrobiales</taxon>
        <taxon>Stappiaceae</taxon>
        <taxon>Stappia</taxon>
    </lineage>
</organism>
<sequence length="109" mass="11678">MRPRSLLLLGAGFTVWAVAFVALYAMLSVGCRFGWDDTALDMAGGLSLQRLQLIAIFLVHLAAGAAVVMLLRRRRGEGFLYPLAYFAAIAALGASVFSFAGVFFLSACQ</sequence>
<feature type="transmembrane region" description="Helical" evidence="1">
    <location>
        <begin position="51"/>
        <end position="71"/>
    </location>
</feature>
<proteinExistence type="predicted"/>
<dbReference type="Proteomes" id="UP000219331">
    <property type="component" value="Unassembled WGS sequence"/>
</dbReference>
<dbReference type="EMBL" id="OBML01000005">
    <property type="protein sequence ID" value="SOC06731.1"/>
    <property type="molecule type" value="Genomic_DNA"/>
</dbReference>